<dbReference type="SUPFAM" id="SSF52922">
    <property type="entry name" value="TK C-terminal domain-like"/>
    <property type="match status" value="1"/>
</dbReference>
<dbReference type="EMBL" id="BIFS01000001">
    <property type="protein sequence ID" value="GCE20520.1"/>
    <property type="molecule type" value="Genomic_DNA"/>
</dbReference>
<dbReference type="PANTHER" id="PTHR43257:SF2">
    <property type="entry name" value="PYRUVATE DEHYDROGENASE E1 COMPONENT SUBUNIT BETA"/>
    <property type="match status" value="1"/>
</dbReference>
<dbReference type="RefSeq" id="WP_126552189.1">
    <property type="nucleotide sequence ID" value="NZ_BIFS01000001.1"/>
</dbReference>
<dbReference type="Pfam" id="PF02780">
    <property type="entry name" value="Transketolase_C"/>
    <property type="match status" value="1"/>
</dbReference>
<evidence type="ECO:0000256" key="2">
    <source>
        <dbReference type="ARBA" id="ARBA00023002"/>
    </source>
</evidence>
<evidence type="ECO:0000259" key="4">
    <source>
        <dbReference type="SMART" id="SM00861"/>
    </source>
</evidence>
<dbReference type="Pfam" id="PF02779">
    <property type="entry name" value="Transket_pyr"/>
    <property type="match status" value="1"/>
</dbReference>
<name>A0A402ANG4_9CHLR</name>
<dbReference type="NCBIfam" id="NF006667">
    <property type="entry name" value="PRK09212.1"/>
    <property type="match status" value="1"/>
</dbReference>
<dbReference type="Gene3D" id="3.40.50.970">
    <property type="match status" value="1"/>
</dbReference>
<dbReference type="OrthoDB" id="8732661at2"/>
<keyword evidence="6" id="KW-1185">Reference proteome</keyword>
<sequence>MTQRNLIEAINDALSVAMVEDERVMVMGEDIGRNGGVFRATDGLIERFGEERVVDTPLAEAGIVGTAIGLATYGLRPVAEIQFLGFSMQSFAQLLLQAARIRARSRGRFTCPLVLRAPFGGGVRAFELHGDALEAHFVHAPGLKVVAPATPYDAKGMLLAAVDDPDPVVFLEPLRGYRAGRQDVPDGHYTIPLGKARIAREGTDITIVAWSAMVATALEAAELLAEEGISAEIIDLRTLSPFDAETIIHSVEKTGRAIVVHEAPKTAGVGAEIVATINEKALFWLEAPVMRVTGYDVVSPVILEDYHVPSATRIIQATRALMTI</sequence>
<dbReference type="InterPro" id="IPR009014">
    <property type="entry name" value="Transketo_C/PFOR_II"/>
</dbReference>
<organism evidence="5 6">
    <name type="scientific">Dictyobacter kobayashii</name>
    <dbReference type="NCBI Taxonomy" id="2014872"/>
    <lineage>
        <taxon>Bacteria</taxon>
        <taxon>Bacillati</taxon>
        <taxon>Chloroflexota</taxon>
        <taxon>Ktedonobacteria</taxon>
        <taxon>Ktedonobacterales</taxon>
        <taxon>Dictyobacteraceae</taxon>
        <taxon>Dictyobacter</taxon>
    </lineage>
</organism>
<evidence type="ECO:0000256" key="3">
    <source>
        <dbReference type="ARBA" id="ARBA00023052"/>
    </source>
</evidence>
<comment type="caution">
    <text evidence="5">The sequence shown here is derived from an EMBL/GenBank/DDBJ whole genome shotgun (WGS) entry which is preliminary data.</text>
</comment>
<dbReference type="AlphaFoldDB" id="A0A402ANG4"/>
<dbReference type="FunFam" id="3.40.50.970:FF:000001">
    <property type="entry name" value="Pyruvate dehydrogenase E1 beta subunit"/>
    <property type="match status" value="1"/>
</dbReference>
<protein>
    <submittedName>
        <fullName evidence="5">2-oxoisovalerate dehydrogenase subunit beta</fullName>
    </submittedName>
</protein>
<dbReference type="CDD" id="cd07036">
    <property type="entry name" value="TPP_PYR_E1-PDHc-beta_like"/>
    <property type="match status" value="1"/>
</dbReference>
<dbReference type="InterPro" id="IPR005475">
    <property type="entry name" value="Transketolase-like_Pyr-bd"/>
</dbReference>
<keyword evidence="2" id="KW-0560">Oxidoreductase</keyword>
<keyword evidence="3" id="KW-0786">Thiamine pyrophosphate</keyword>
<dbReference type="PANTHER" id="PTHR43257">
    <property type="entry name" value="PYRUVATE DEHYDROGENASE E1 COMPONENT BETA SUBUNIT"/>
    <property type="match status" value="1"/>
</dbReference>
<dbReference type="Proteomes" id="UP000287188">
    <property type="component" value="Unassembled WGS sequence"/>
</dbReference>
<gene>
    <name evidence="5" type="primary">bkdB</name>
    <name evidence="5" type="ORF">KDK_43200</name>
</gene>
<evidence type="ECO:0000313" key="5">
    <source>
        <dbReference type="EMBL" id="GCE20520.1"/>
    </source>
</evidence>
<reference evidence="6" key="1">
    <citation type="submission" date="2018-12" db="EMBL/GenBank/DDBJ databases">
        <title>Tengunoibacter tsumagoiensis gen. nov., sp. nov., Dictyobacter kobayashii sp. nov., D. alpinus sp. nov., and D. joshuensis sp. nov. and description of Dictyobacteraceae fam. nov. within the order Ktedonobacterales isolated from Tengu-no-mugimeshi.</title>
        <authorList>
            <person name="Wang C.M."/>
            <person name="Zheng Y."/>
            <person name="Sakai Y."/>
            <person name="Toyoda A."/>
            <person name="Minakuchi Y."/>
            <person name="Abe K."/>
            <person name="Yokota A."/>
            <person name="Yabe S."/>
        </authorList>
    </citation>
    <scope>NUCLEOTIDE SEQUENCE [LARGE SCALE GENOMIC DNA]</scope>
    <source>
        <strain evidence="6">Uno11</strain>
    </source>
</reference>
<proteinExistence type="predicted"/>
<evidence type="ECO:0000256" key="1">
    <source>
        <dbReference type="ARBA" id="ARBA00001964"/>
    </source>
</evidence>
<dbReference type="InterPro" id="IPR033248">
    <property type="entry name" value="Transketolase_C"/>
</dbReference>
<dbReference type="GO" id="GO:0016491">
    <property type="term" value="F:oxidoreductase activity"/>
    <property type="evidence" value="ECO:0007669"/>
    <property type="project" value="UniProtKB-KW"/>
</dbReference>
<dbReference type="SMART" id="SM00861">
    <property type="entry name" value="Transket_pyr"/>
    <property type="match status" value="1"/>
</dbReference>
<accession>A0A402ANG4</accession>
<dbReference type="FunFam" id="3.40.50.920:FF:000001">
    <property type="entry name" value="Pyruvate dehydrogenase E1 beta subunit"/>
    <property type="match status" value="1"/>
</dbReference>
<dbReference type="InterPro" id="IPR029061">
    <property type="entry name" value="THDP-binding"/>
</dbReference>
<comment type="cofactor">
    <cofactor evidence="1">
        <name>thiamine diphosphate</name>
        <dbReference type="ChEBI" id="CHEBI:58937"/>
    </cofactor>
</comment>
<dbReference type="Gene3D" id="3.40.50.920">
    <property type="match status" value="1"/>
</dbReference>
<dbReference type="SUPFAM" id="SSF52518">
    <property type="entry name" value="Thiamin diphosphate-binding fold (THDP-binding)"/>
    <property type="match status" value="1"/>
</dbReference>
<evidence type="ECO:0000313" key="6">
    <source>
        <dbReference type="Proteomes" id="UP000287188"/>
    </source>
</evidence>
<feature type="domain" description="Transketolase-like pyrimidine-binding" evidence="4">
    <location>
        <begin position="4"/>
        <end position="179"/>
    </location>
</feature>